<keyword evidence="2" id="KW-0238">DNA-binding</keyword>
<dbReference type="CDD" id="cd01189">
    <property type="entry name" value="INT_ICEBs1_C_like"/>
    <property type="match status" value="1"/>
</dbReference>
<proteinExistence type="inferred from homology"/>
<evidence type="ECO:0000259" key="5">
    <source>
        <dbReference type="PROSITE" id="PS51898"/>
    </source>
</evidence>
<dbReference type="Gene3D" id="1.10.443.10">
    <property type="entry name" value="Intergrase catalytic core"/>
    <property type="match status" value="1"/>
</dbReference>
<evidence type="ECO:0000256" key="3">
    <source>
        <dbReference type="ARBA" id="ARBA00023172"/>
    </source>
</evidence>
<dbReference type="InterPro" id="IPR013762">
    <property type="entry name" value="Integrase-like_cat_sf"/>
</dbReference>
<dbReference type="Pfam" id="PF00589">
    <property type="entry name" value="Phage_integrase"/>
    <property type="match status" value="1"/>
</dbReference>
<feature type="domain" description="Tyr recombinase" evidence="5">
    <location>
        <begin position="259"/>
        <end position="455"/>
    </location>
</feature>
<sequence length="464" mass="50684">MSSSDANNEEPQRRTRRAEPISRKVARNGRVAYTFQTDVGTRPDGSRDRQRFTYPTLAEARREYRRISTEAAAGTFVKRHQVTTAEYLTEWLDGRRDVRPNTLAGYRHSLKPVIDHLGAIPLQHLRTADIDALVTLRLNGAPVAQRDKRGRRAAEVLTLLRQHADGVRYAEIDSALGNRGIKALDRLVAAGEVLRLGRGRYQAFSPADPERPKVSGGVSARTVVTMLVLLSSAVDDAMKQGLVARNVARLVKRPAVEHHEMATWTPEQAAKFREHVRDDRLLACWLLTLAGLRRSEVLGLRWSDCDFAAGTVSVAQGRVVVAGAGTVTGDPKSKRSRRALPMPSDVMVALKALRVQQAEERLALGAGHPDTGLVAIKADGSPIRPETYSAEFTRQANAAGVPAIRLHDMRHTAATMLLDGGTTPSATAKWLGHDPAITLRVYGHVYDDALAAAGDALLGRSRVT</sequence>
<dbReference type="InterPro" id="IPR010998">
    <property type="entry name" value="Integrase_recombinase_N"/>
</dbReference>
<gene>
    <name evidence="6" type="ORF">NM203_30815</name>
</gene>
<dbReference type="PROSITE" id="PS51898">
    <property type="entry name" value="TYR_RECOMBINASE"/>
    <property type="match status" value="1"/>
</dbReference>
<evidence type="ECO:0000256" key="2">
    <source>
        <dbReference type="ARBA" id="ARBA00023125"/>
    </source>
</evidence>
<dbReference type="PANTHER" id="PTHR30349:SF41">
    <property type="entry name" value="INTEGRASE_RECOMBINASE PROTEIN MJ0367-RELATED"/>
    <property type="match status" value="1"/>
</dbReference>
<evidence type="ECO:0000256" key="1">
    <source>
        <dbReference type="ARBA" id="ARBA00008857"/>
    </source>
</evidence>
<dbReference type="SUPFAM" id="SSF56349">
    <property type="entry name" value="DNA breaking-rejoining enzymes"/>
    <property type="match status" value="1"/>
</dbReference>
<accession>A0ABT1MDE3</accession>
<comment type="caution">
    <text evidence="6">The sequence shown here is derived from an EMBL/GenBank/DDBJ whole genome shotgun (WGS) entry which is preliminary data.</text>
</comment>
<keyword evidence="3" id="KW-0233">DNA recombination</keyword>
<evidence type="ECO:0000313" key="7">
    <source>
        <dbReference type="Proteomes" id="UP001651690"/>
    </source>
</evidence>
<feature type="region of interest" description="Disordered" evidence="4">
    <location>
        <begin position="1"/>
        <end position="27"/>
    </location>
</feature>
<dbReference type="InterPro" id="IPR011010">
    <property type="entry name" value="DNA_brk_join_enz"/>
</dbReference>
<comment type="similarity">
    <text evidence="1">Belongs to the 'phage' integrase family.</text>
</comment>
<evidence type="ECO:0000313" key="6">
    <source>
        <dbReference type="EMBL" id="MCP9276585.1"/>
    </source>
</evidence>
<dbReference type="PANTHER" id="PTHR30349">
    <property type="entry name" value="PHAGE INTEGRASE-RELATED"/>
    <property type="match status" value="1"/>
</dbReference>
<dbReference type="InterPro" id="IPR002104">
    <property type="entry name" value="Integrase_catalytic"/>
</dbReference>
<protein>
    <submittedName>
        <fullName evidence="6">Site-specific integrase</fullName>
    </submittedName>
</protein>
<feature type="compositionally biased region" description="Basic and acidic residues" evidence="4">
    <location>
        <begin position="10"/>
        <end position="22"/>
    </location>
</feature>
<keyword evidence="7" id="KW-1185">Reference proteome</keyword>
<dbReference type="InterPro" id="IPR050090">
    <property type="entry name" value="Tyrosine_recombinase_XerCD"/>
</dbReference>
<organism evidence="6 7">
    <name type="scientific">Mycolicibacterium arenosum</name>
    <dbReference type="NCBI Taxonomy" id="2952157"/>
    <lineage>
        <taxon>Bacteria</taxon>
        <taxon>Bacillati</taxon>
        <taxon>Actinomycetota</taxon>
        <taxon>Actinomycetes</taxon>
        <taxon>Mycobacteriales</taxon>
        <taxon>Mycobacteriaceae</taxon>
        <taxon>Mycolicibacterium</taxon>
    </lineage>
</organism>
<dbReference type="RefSeq" id="WP_255064671.1">
    <property type="nucleotide sequence ID" value="NZ_JANDBD010000018.1"/>
</dbReference>
<name>A0ABT1MDE3_9MYCO</name>
<evidence type="ECO:0000256" key="4">
    <source>
        <dbReference type="SAM" id="MobiDB-lite"/>
    </source>
</evidence>
<dbReference type="Gene3D" id="1.10.150.130">
    <property type="match status" value="1"/>
</dbReference>
<dbReference type="EMBL" id="JANDBD010000018">
    <property type="protein sequence ID" value="MCP9276585.1"/>
    <property type="molecule type" value="Genomic_DNA"/>
</dbReference>
<reference evidence="6 7" key="1">
    <citation type="submission" date="2022-06" db="EMBL/GenBank/DDBJ databases">
        <title>Mycolicibacterium sp. CAU 1645 isolated from seawater.</title>
        <authorList>
            <person name="Kim W."/>
        </authorList>
    </citation>
    <scope>NUCLEOTIDE SEQUENCE [LARGE SCALE GENOMIC DNA]</scope>
    <source>
        <strain evidence="6 7">CAU 1645</strain>
    </source>
</reference>
<dbReference type="Proteomes" id="UP001651690">
    <property type="component" value="Unassembled WGS sequence"/>
</dbReference>